<feature type="domain" description="TonB-dependent receptor plug" evidence="10">
    <location>
        <begin position="155"/>
        <end position="231"/>
    </location>
</feature>
<dbReference type="Gene3D" id="2.170.130.10">
    <property type="entry name" value="TonB-dependent receptor, plug domain"/>
    <property type="match status" value="1"/>
</dbReference>
<dbReference type="InterPro" id="IPR036942">
    <property type="entry name" value="Beta-barrel_TonB_sf"/>
</dbReference>
<evidence type="ECO:0000256" key="5">
    <source>
        <dbReference type="ARBA" id="ARBA00023077"/>
    </source>
</evidence>
<evidence type="ECO:0000259" key="10">
    <source>
        <dbReference type="Pfam" id="PF07715"/>
    </source>
</evidence>
<dbReference type="PANTHER" id="PTHR30069:SF29">
    <property type="entry name" value="HEMOGLOBIN AND HEMOGLOBIN-HAPTOGLOBIN-BINDING PROTEIN 1-RELATED"/>
    <property type="match status" value="1"/>
</dbReference>
<reference evidence="11" key="1">
    <citation type="journal article" date="2008" name="ISME J.">
        <title>Genomic patterns of recombination, clonal divergence and environment in marine microbial populations.</title>
        <authorList>
            <person name="Konstantinidis K.T."/>
            <person name="Delong E.F."/>
        </authorList>
    </citation>
    <scope>NUCLEOTIDE SEQUENCE</scope>
</reference>
<keyword evidence="7 11" id="KW-0675">Receptor</keyword>
<evidence type="ECO:0000256" key="1">
    <source>
        <dbReference type="ARBA" id="ARBA00004571"/>
    </source>
</evidence>
<dbReference type="Pfam" id="PF00593">
    <property type="entry name" value="TonB_dep_Rec_b-barrel"/>
    <property type="match status" value="1"/>
</dbReference>
<feature type="domain" description="TonB-dependent receptor-like beta-barrel" evidence="9">
    <location>
        <begin position="382"/>
        <end position="728"/>
    </location>
</feature>
<evidence type="ECO:0000256" key="6">
    <source>
        <dbReference type="ARBA" id="ARBA00023136"/>
    </source>
</evidence>
<dbReference type="Pfam" id="PF07715">
    <property type="entry name" value="Plug"/>
    <property type="match status" value="1"/>
</dbReference>
<evidence type="ECO:0000256" key="3">
    <source>
        <dbReference type="ARBA" id="ARBA00022692"/>
    </source>
</evidence>
<dbReference type="SUPFAM" id="SSF56935">
    <property type="entry name" value="Porins"/>
    <property type="match status" value="1"/>
</dbReference>
<dbReference type="EMBL" id="EU016626">
    <property type="protein sequence ID" value="ABZ08281.1"/>
    <property type="molecule type" value="Genomic_DNA"/>
</dbReference>
<dbReference type="PANTHER" id="PTHR30069">
    <property type="entry name" value="TONB-DEPENDENT OUTER MEMBRANE RECEPTOR"/>
    <property type="match status" value="1"/>
</dbReference>
<gene>
    <name evidence="11" type="ORF">ALOHA_HF4000APKG2M17ctg1g3</name>
</gene>
<dbReference type="InterPro" id="IPR039426">
    <property type="entry name" value="TonB-dep_rcpt-like"/>
</dbReference>
<sequence>MFSKIRTIRIATFLLLIFFLTTTAFAQTGTIRGFVTDASDGQPLPGVNVILTNPAGALLGSATDTDGFYAISRVAPGVYDLRASFVGFVDFEQQITIVAGQIQTLRIELEISQTLLGEVVIEGARETVGAANVTAGLQTIRPADIALIPSPDISADLVNYLTSLPGVVSQGDRGGQLFIRGGEPTQNLVMLDGMQVFQPFHIVGFFSAFPSDIINTADVYAGGYGGKYGGRLSSVIDITARTGNKRRLVGALTVAPFVSSIRLEGPLLPGKVSFLVSFRKSVIEHGASKLINEPLPFSFDDLFGKIHAHLGKNAQLSISGLRTTDKGRLGINPLNEDPDGITEDEVQWENVAVGTRFIFLPATLPVFAEILINYSTLQNEFGLPGNPERTTTASLFSFSTNITHYVGTSNFNWGFFLSSSRLESNLGGVFQNLDLKTEFITEVGAYFEPELKPVEGLTITPGVRLQTFPSKSESFIEPRFRVVWNTGIHRFSTAGGIYHQEVTGLNDRRDAGDIFTAWTASPFGVIPEAKHLIAGYRIEPSSWLRFSAEGFYKTLSNLIVPEWTAYPRFNTNIQHADGTVQGFDLRLELGSSDAFQTTISWGRAEVEYSTTARALQLLTGEAEVNYPPPHDRKDQINVMTAIKVKGFNFTARWQFGSGLPFNESLGFDRFVLLDSLVLVTEEPGDERVLYGRPYTGRLPTYHRLDLSLDREFRVGPTTFLTVQTGVINAYDRKNLFYLDLFTLRRVDQLPLIPTVGLKLEFK</sequence>
<dbReference type="Gene3D" id="2.40.170.20">
    <property type="entry name" value="TonB-dependent receptor, beta-barrel domain"/>
    <property type="match status" value="1"/>
</dbReference>
<organism evidence="11">
    <name type="scientific">uncultured marine microorganism HF4000_APKG2M17</name>
    <dbReference type="NCBI Taxonomy" id="455548"/>
    <lineage>
        <taxon>unclassified sequences</taxon>
        <taxon>environmental samples</taxon>
    </lineage>
</organism>
<dbReference type="Gene3D" id="2.60.40.1120">
    <property type="entry name" value="Carboxypeptidase-like, regulatory domain"/>
    <property type="match status" value="1"/>
</dbReference>
<evidence type="ECO:0000256" key="2">
    <source>
        <dbReference type="ARBA" id="ARBA00022448"/>
    </source>
</evidence>
<keyword evidence="8" id="KW-0998">Cell outer membrane</keyword>
<evidence type="ECO:0000256" key="7">
    <source>
        <dbReference type="ARBA" id="ARBA00023170"/>
    </source>
</evidence>
<evidence type="ECO:0000256" key="8">
    <source>
        <dbReference type="ARBA" id="ARBA00023237"/>
    </source>
</evidence>
<evidence type="ECO:0000259" key="9">
    <source>
        <dbReference type="Pfam" id="PF00593"/>
    </source>
</evidence>
<protein>
    <submittedName>
        <fullName evidence="11">Putative TonB dependent receptor</fullName>
    </submittedName>
</protein>
<dbReference type="SUPFAM" id="SSF49464">
    <property type="entry name" value="Carboxypeptidase regulatory domain-like"/>
    <property type="match status" value="1"/>
</dbReference>
<keyword evidence="5" id="KW-0798">TonB box</keyword>
<dbReference type="Pfam" id="PF13620">
    <property type="entry name" value="CarboxypepD_reg"/>
    <property type="match status" value="1"/>
</dbReference>
<dbReference type="InterPro" id="IPR008969">
    <property type="entry name" value="CarboxyPept-like_regulatory"/>
</dbReference>
<keyword evidence="2" id="KW-0813">Transport</keyword>
<keyword evidence="4" id="KW-0732">Signal</keyword>
<dbReference type="InterPro" id="IPR012910">
    <property type="entry name" value="Plug_dom"/>
</dbReference>
<dbReference type="AlphaFoldDB" id="B3T6S2"/>
<dbReference type="InterPro" id="IPR037066">
    <property type="entry name" value="Plug_dom_sf"/>
</dbReference>
<dbReference type="GO" id="GO:0044718">
    <property type="term" value="P:siderophore transmembrane transport"/>
    <property type="evidence" value="ECO:0007669"/>
    <property type="project" value="TreeGrafter"/>
</dbReference>
<dbReference type="InterPro" id="IPR000531">
    <property type="entry name" value="Beta-barrel_TonB"/>
</dbReference>
<name>B3T6S2_9ZZZZ</name>
<evidence type="ECO:0000313" key="11">
    <source>
        <dbReference type="EMBL" id="ABZ08281.1"/>
    </source>
</evidence>
<accession>B3T6S2</accession>
<proteinExistence type="predicted"/>
<keyword evidence="6" id="KW-0472">Membrane</keyword>
<evidence type="ECO:0000256" key="4">
    <source>
        <dbReference type="ARBA" id="ARBA00022729"/>
    </source>
</evidence>
<comment type="subcellular location">
    <subcellularLocation>
        <location evidence="1">Cell outer membrane</location>
        <topology evidence="1">Multi-pass membrane protein</topology>
    </subcellularLocation>
</comment>
<keyword evidence="3" id="KW-0812">Transmembrane</keyword>